<dbReference type="RefSeq" id="XP_007747329.1">
    <property type="nucleotide sequence ID" value="XM_007749139.1"/>
</dbReference>
<name>W9WJ61_9EURO</name>
<evidence type="ECO:0008006" key="3">
    <source>
        <dbReference type="Google" id="ProtNLM"/>
    </source>
</evidence>
<evidence type="ECO:0000313" key="1">
    <source>
        <dbReference type="EMBL" id="EXJ67943.1"/>
    </source>
</evidence>
<keyword evidence="2" id="KW-1185">Reference proteome</keyword>
<comment type="caution">
    <text evidence="1">The sequence shown here is derived from an EMBL/GenBank/DDBJ whole genome shotgun (WGS) entry which is preliminary data.</text>
</comment>
<protein>
    <recommendedName>
        <fullName evidence="3">AMP-dependent synthetase/ligase domain-containing protein</fullName>
    </recommendedName>
</protein>
<dbReference type="STRING" id="1182543.W9WJ61"/>
<reference evidence="1 2" key="1">
    <citation type="submission" date="2013-03" db="EMBL/GenBank/DDBJ databases">
        <title>The Genome Sequence of Cladophialophora psammophila CBS 110553.</title>
        <authorList>
            <consortium name="The Broad Institute Genomics Platform"/>
            <person name="Cuomo C."/>
            <person name="de Hoog S."/>
            <person name="Gorbushina A."/>
            <person name="Walker B."/>
            <person name="Young S.K."/>
            <person name="Zeng Q."/>
            <person name="Gargeya S."/>
            <person name="Fitzgerald M."/>
            <person name="Haas B."/>
            <person name="Abouelleil A."/>
            <person name="Allen A.W."/>
            <person name="Alvarado L."/>
            <person name="Arachchi H.M."/>
            <person name="Berlin A.M."/>
            <person name="Chapman S.B."/>
            <person name="Gainer-Dewar J."/>
            <person name="Goldberg J."/>
            <person name="Griggs A."/>
            <person name="Gujja S."/>
            <person name="Hansen M."/>
            <person name="Howarth C."/>
            <person name="Imamovic A."/>
            <person name="Ireland A."/>
            <person name="Larimer J."/>
            <person name="McCowan C."/>
            <person name="Murphy C."/>
            <person name="Pearson M."/>
            <person name="Poon T.W."/>
            <person name="Priest M."/>
            <person name="Roberts A."/>
            <person name="Saif S."/>
            <person name="Shea T."/>
            <person name="Sisk P."/>
            <person name="Sykes S."/>
            <person name="Wortman J."/>
            <person name="Nusbaum C."/>
            <person name="Birren B."/>
        </authorList>
    </citation>
    <scope>NUCLEOTIDE SEQUENCE [LARGE SCALE GENOMIC DNA]</scope>
    <source>
        <strain evidence="1 2">CBS 110553</strain>
    </source>
</reference>
<dbReference type="EMBL" id="AMGX01000014">
    <property type="protein sequence ID" value="EXJ67943.1"/>
    <property type="molecule type" value="Genomic_DNA"/>
</dbReference>
<dbReference type="HOGENOM" id="CLU_1034408_0_0_1"/>
<accession>W9WJ61</accession>
<dbReference type="Gene3D" id="3.30.300.30">
    <property type="match status" value="1"/>
</dbReference>
<dbReference type="GeneID" id="19193256"/>
<evidence type="ECO:0000313" key="2">
    <source>
        <dbReference type="Proteomes" id="UP000019471"/>
    </source>
</evidence>
<dbReference type="eggNOG" id="KOG1175">
    <property type="taxonomic scope" value="Eukaryota"/>
</dbReference>
<gene>
    <name evidence="1" type="ORF">A1O5_08557</name>
</gene>
<sequence>MHGDFIRVNPETKGIYILGRSDGVLNPSGVRFGSSEIYTILSTPRFSTLVTDSIVVGQQRLTPPYSDSSEQVFLFIKTVPSVSTGTLRVCHDLEVAVREQIAHDLSRRHIPAFISVTESVPYNANGKKLEIQLKAVLSGGGPALARLKVTQEEREQLQWYLQFYEIEKVVEGIKAKLQMAHHWSRDAFTNFYIWETATCDLTNGSLIRGGCEELKWMDILHCPYDHLETRRNQRDSHGGPEIRRSCAPQLRVCFLHQAVHIERKRSPES</sequence>
<dbReference type="PANTHER" id="PTHR42921:SF1">
    <property type="entry name" value="ACETOACETYL-COA SYNTHETASE"/>
    <property type="match status" value="1"/>
</dbReference>
<dbReference type="Proteomes" id="UP000019471">
    <property type="component" value="Unassembled WGS sequence"/>
</dbReference>
<dbReference type="PANTHER" id="PTHR42921">
    <property type="entry name" value="ACETOACETYL-COA SYNTHETASE"/>
    <property type="match status" value="1"/>
</dbReference>
<dbReference type="AlphaFoldDB" id="W9WJ61"/>
<dbReference type="GO" id="GO:0030729">
    <property type="term" value="F:acetoacetate-CoA ligase activity"/>
    <property type="evidence" value="ECO:0007669"/>
    <property type="project" value="TreeGrafter"/>
</dbReference>
<proteinExistence type="predicted"/>
<organism evidence="1 2">
    <name type="scientific">Cladophialophora psammophila CBS 110553</name>
    <dbReference type="NCBI Taxonomy" id="1182543"/>
    <lineage>
        <taxon>Eukaryota</taxon>
        <taxon>Fungi</taxon>
        <taxon>Dikarya</taxon>
        <taxon>Ascomycota</taxon>
        <taxon>Pezizomycotina</taxon>
        <taxon>Eurotiomycetes</taxon>
        <taxon>Chaetothyriomycetidae</taxon>
        <taxon>Chaetothyriales</taxon>
        <taxon>Herpotrichiellaceae</taxon>
        <taxon>Cladophialophora</taxon>
    </lineage>
</organism>
<dbReference type="InterPro" id="IPR045851">
    <property type="entry name" value="AMP-bd_C_sf"/>
</dbReference>
<dbReference type="OrthoDB" id="10253869at2759"/>
<dbReference type="SUPFAM" id="SSF56801">
    <property type="entry name" value="Acetyl-CoA synthetase-like"/>
    <property type="match status" value="1"/>
</dbReference>